<keyword evidence="3" id="KW-1185">Reference proteome</keyword>
<dbReference type="PROSITE" id="PS00107">
    <property type="entry name" value="PROTEIN_KINASE_ATP"/>
    <property type="match status" value="1"/>
</dbReference>
<evidence type="ECO:0000256" key="1">
    <source>
        <dbReference type="PROSITE-ProRule" id="PRU10141"/>
    </source>
</evidence>
<feature type="binding site" evidence="1">
    <location>
        <position position="58"/>
    </location>
    <ligand>
        <name>ATP</name>
        <dbReference type="ChEBI" id="CHEBI:30616"/>
    </ligand>
</feature>
<dbReference type="GO" id="GO:0005524">
    <property type="term" value="F:ATP binding"/>
    <property type="evidence" value="ECO:0007669"/>
    <property type="project" value="UniProtKB-UniRule"/>
</dbReference>
<evidence type="ECO:0000259" key="2">
    <source>
        <dbReference type="Pfam" id="PF07714"/>
    </source>
</evidence>
<sequence length="65" mass="7196">MPSSSEKDVEGVQKFASYPLIPRPHIELGQQLGRGAYGSVYKGTWNNGDQSIVVAVKKVFMLEKE</sequence>
<keyword evidence="1" id="KW-0547">Nucleotide-binding</keyword>
<dbReference type="AlphaFoldDB" id="A0A1I8AB35"/>
<dbReference type="InterPro" id="IPR017441">
    <property type="entry name" value="Protein_kinase_ATP_BS"/>
</dbReference>
<evidence type="ECO:0000313" key="4">
    <source>
        <dbReference type="WBParaSite" id="L893_g393.t1"/>
    </source>
</evidence>
<organism evidence="3 4">
    <name type="scientific">Steinernema glaseri</name>
    <dbReference type="NCBI Taxonomy" id="37863"/>
    <lineage>
        <taxon>Eukaryota</taxon>
        <taxon>Metazoa</taxon>
        <taxon>Ecdysozoa</taxon>
        <taxon>Nematoda</taxon>
        <taxon>Chromadorea</taxon>
        <taxon>Rhabditida</taxon>
        <taxon>Tylenchina</taxon>
        <taxon>Panagrolaimomorpha</taxon>
        <taxon>Strongyloidoidea</taxon>
        <taxon>Steinernematidae</taxon>
        <taxon>Steinernema</taxon>
    </lineage>
</organism>
<reference evidence="4" key="1">
    <citation type="submission" date="2016-11" db="UniProtKB">
        <authorList>
            <consortium name="WormBaseParasite"/>
        </authorList>
    </citation>
    <scope>IDENTIFICATION</scope>
</reference>
<dbReference type="Gene3D" id="3.30.200.20">
    <property type="entry name" value="Phosphorylase Kinase, domain 1"/>
    <property type="match status" value="1"/>
</dbReference>
<name>A0A1I8AB35_9BILA</name>
<dbReference type="InterPro" id="IPR011009">
    <property type="entry name" value="Kinase-like_dom_sf"/>
</dbReference>
<accession>A0A1I8AB35</accession>
<dbReference type="WBParaSite" id="L893_g393.t1">
    <property type="protein sequence ID" value="L893_g393.t1"/>
    <property type="gene ID" value="L893_g393"/>
</dbReference>
<keyword evidence="1" id="KW-0067">ATP-binding</keyword>
<dbReference type="SUPFAM" id="SSF56112">
    <property type="entry name" value="Protein kinase-like (PK-like)"/>
    <property type="match status" value="1"/>
</dbReference>
<dbReference type="Pfam" id="PF07714">
    <property type="entry name" value="PK_Tyr_Ser-Thr"/>
    <property type="match status" value="1"/>
</dbReference>
<evidence type="ECO:0000313" key="3">
    <source>
        <dbReference type="Proteomes" id="UP000095287"/>
    </source>
</evidence>
<dbReference type="InterPro" id="IPR001245">
    <property type="entry name" value="Ser-Thr/Tyr_kinase_cat_dom"/>
</dbReference>
<dbReference type="Proteomes" id="UP000095287">
    <property type="component" value="Unplaced"/>
</dbReference>
<protein>
    <submittedName>
        <fullName evidence="4">Pkinase_Tyr domain-containing protein</fullName>
    </submittedName>
</protein>
<feature type="domain" description="Serine-threonine/tyrosine-protein kinase catalytic" evidence="2">
    <location>
        <begin position="26"/>
        <end position="59"/>
    </location>
</feature>
<proteinExistence type="predicted"/>
<dbReference type="GO" id="GO:0004672">
    <property type="term" value="F:protein kinase activity"/>
    <property type="evidence" value="ECO:0007669"/>
    <property type="project" value="InterPro"/>
</dbReference>